<dbReference type="Proteomes" id="UP000410492">
    <property type="component" value="Unassembled WGS sequence"/>
</dbReference>
<evidence type="ECO:0000313" key="3">
    <source>
        <dbReference type="Proteomes" id="UP000410492"/>
    </source>
</evidence>
<evidence type="ECO:0000313" key="2">
    <source>
        <dbReference type="EMBL" id="VEN60030.1"/>
    </source>
</evidence>
<dbReference type="AlphaFoldDB" id="A0A653DIJ3"/>
<proteinExistence type="predicted"/>
<gene>
    <name evidence="2" type="ORF">CALMAC_LOCUS17845</name>
</gene>
<name>A0A653DIJ3_CALMS</name>
<accession>A0A653DIJ3</accession>
<keyword evidence="3" id="KW-1185">Reference proteome</keyword>
<sequence>MECEKCKEVLPPDTKNPCCCESCSTVLCKKCSQLCPSEIKVMELSQRRMIFLCPNCKISFQVASSNIITEHFQELKTKMLKAIDDKYANQLKIFQDLLQNQFDQQKQNLKMLTDSLCKKMEANLIVPPGSEQRKRSTTVVPVVSDNERSSSTVKGTPLKNNLKEPSGTKTQRTKRSVSSVEPKNEMLNLKQKQEEIMRAVINLTTDTPIKSKSTAQEDGFVEVKRKRRRQQQQKIGTGQLGLNSNFQGSAAIKERKIWIFLKKVRDCATIEDIKEYLCKSLNQEENQVYVKKK</sequence>
<reference evidence="2 3" key="1">
    <citation type="submission" date="2019-01" db="EMBL/GenBank/DDBJ databases">
        <authorList>
            <person name="Sayadi A."/>
        </authorList>
    </citation>
    <scope>NUCLEOTIDE SEQUENCE [LARGE SCALE GENOMIC DNA]</scope>
</reference>
<organism evidence="2 3">
    <name type="scientific">Callosobruchus maculatus</name>
    <name type="common">Southern cowpea weevil</name>
    <name type="synonym">Pulse bruchid</name>
    <dbReference type="NCBI Taxonomy" id="64391"/>
    <lineage>
        <taxon>Eukaryota</taxon>
        <taxon>Metazoa</taxon>
        <taxon>Ecdysozoa</taxon>
        <taxon>Arthropoda</taxon>
        <taxon>Hexapoda</taxon>
        <taxon>Insecta</taxon>
        <taxon>Pterygota</taxon>
        <taxon>Neoptera</taxon>
        <taxon>Endopterygota</taxon>
        <taxon>Coleoptera</taxon>
        <taxon>Polyphaga</taxon>
        <taxon>Cucujiformia</taxon>
        <taxon>Chrysomeloidea</taxon>
        <taxon>Chrysomelidae</taxon>
        <taxon>Bruchinae</taxon>
        <taxon>Bruchini</taxon>
        <taxon>Callosobruchus</taxon>
    </lineage>
</organism>
<feature type="region of interest" description="Disordered" evidence="1">
    <location>
        <begin position="128"/>
        <end position="182"/>
    </location>
</feature>
<dbReference type="OrthoDB" id="6781329at2759"/>
<dbReference type="EMBL" id="CAACVG010012271">
    <property type="protein sequence ID" value="VEN60030.1"/>
    <property type="molecule type" value="Genomic_DNA"/>
</dbReference>
<evidence type="ECO:0000256" key="1">
    <source>
        <dbReference type="SAM" id="MobiDB-lite"/>
    </source>
</evidence>
<protein>
    <submittedName>
        <fullName evidence="2">Uncharacterized protein</fullName>
    </submittedName>
</protein>